<gene>
    <name evidence="2" type="ORF">AB6A40_004294</name>
</gene>
<feature type="compositionally biased region" description="Polar residues" evidence="1">
    <location>
        <begin position="360"/>
        <end position="373"/>
    </location>
</feature>
<feature type="compositionally biased region" description="Basic and acidic residues" evidence="1">
    <location>
        <begin position="631"/>
        <end position="650"/>
    </location>
</feature>
<dbReference type="Proteomes" id="UP001608902">
    <property type="component" value="Unassembled WGS sequence"/>
</dbReference>
<feature type="compositionally biased region" description="Polar residues" evidence="1">
    <location>
        <begin position="653"/>
        <end position="673"/>
    </location>
</feature>
<reference evidence="2 3" key="1">
    <citation type="submission" date="2024-08" db="EMBL/GenBank/DDBJ databases">
        <title>Gnathostoma spinigerum genome.</title>
        <authorList>
            <person name="Gonzalez-Bertolin B."/>
            <person name="Monzon S."/>
            <person name="Zaballos A."/>
            <person name="Jimenez P."/>
            <person name="Dekumyoy P."/>
            <person name="Varona S."/>
            <person name="Cuesta I."/>
            <person name="Sumanam S."/>
            <person name="Adisakwattana P."/>
            <person name="Gasser R.B."/>
            <person name="Hernandez-Gonzalez A."/>
            <person name="Young N.D."/>
            <person name="Perteguer M.J."/>
        </authorList>
    </citation>
    <scope>NUCLEOTIDE SEQUENCE [LARGE SCALE GENOMIC DNA]</scope>
    <source>
        <strain evidence="2">AL3</strain>
        <tissue evidence="2">Liver</tissue>
    </source>
</reference>
<feature type="region of interest" description="Disordered" evidence="1">
    <location>
        <begin position="148"/>
        <end position="183"/>
    </location>
</feature>
<feature type="compositionally biased region" description="Basic residues" evidence="1">
    <location>
        <begin position="605"/>
        <end position="616"/>
    </location>
</feature>
<evidence type="ECO:0000313" key="3">
    <source>
        <dbReference type="Proteomes" id="UP001608902"/>
    </source>
</evidence>
<feature type="compositionally biased region" description="Basic and acidic residues" evidence="1">
    <location>
        <begin position="158"/>
        <end position="173"/>
    </location>
</feature>
<evidence type="ECO:0000313" key="2">
    <source>
        <dbReference type="EMBL" id="MFH4977585.1"/>
    </source>
</evidence>
<feature type="compositionally biased region" description="Basic and acidic residues" evidence="1">
    <location>
        <begin position="80"/>
        <end position="125"/>
    </location>
</feature>
<name>A0ABD6EC28_9BILA</name>
<feature type="compositionally biased region" description="Polar residues" evidence="1">
    <location>
        <begin position="314"/>
        <end position="327"/>
    </location>
</feature>
<dbReference type="AlphaFoldDB" id="A0ABD6EC28"/>
<sequence length="935" mass="103079">MSSSSGGGRSRKKSRKHKKGKKRKKLVEESGEDSVRSQDTQTASSGTRKVHRKKKGSVSKTKHGTSKSESLGIGGDGGNEEDKAMKENASRVNEENEIRVLFKNLGDKSTPENKDMVGTRSKKEVNGGVTLSSAEAANLSSLSVIPLLPETASPSGKPTDEKNKGSQKKKVDSVEVIVDNSQPRKLDKLRKMLKSGAKSRQKRVYHCIEDMVSTRNSEDDDSMRLLLVSDPMNYITTPSQRSKSKSKSEEMAVKSDQATKIALGQETPQILSEGTKAHLTQESYFPEGISDKAINCPKNAPNIIGQLPLHVTSQTERTTGGVQSDPSQPLPTAAGSVPPGSTAIMTTTAFQKQLPETSVLVQSSFSGKPSTESSQHKKSPISAGNQVQPCGPPRISETNSAQIPTPMVSNPPPACSTAGSAFNAVATPPVSHAQPLIQIQPIMEFQYLPKTWTAIAERVVLVSPESPPAVIRPKLSSEVHSQKGNSFATETKDLENKRLLYRSVPIACRNETSVQTERFSHREVLSKMATALVNISRHFSNQADKNQPSTMKKCLGKTRSIRGISKDEQNLADNFVPVTKTKHDRKLKVQSELDVEMKDTPVKIQRSKWRSKRKKSGVLSKSAEPKVWTRLSEDKNIDSDESRNSNKEMEQPLTETNDIGKKQNVSNGSQESNNAKEKISSEVLRHNQQVEAQLTIANCLEMLLETLKRIESNQLRLSHDIISQECGGKDANIAKPSRPSGISEKQVNIGNSCSAQVNLQKNQDIDKEMDEQKKSKESGFEDDRDIMLHKTSRKICTQTMRNRTEADKARNNAIKHPDRDQSGDENVHLNQSEEVSVSQAEKKCEISEENGTPINLGRCVSITDGPSIDRTCADIKPGNQIIITTEQIGAIEAKRREDQQFPTVNAMPWERTSEFRKTLMTKVGKHTARRILFSF</sequence>
<feature type="region of interest" description="Disordered" evidence="1">
    <location>
        <begin position="801"/>
        <end position="826"/>
    </location>
</feature>
<proteinExistence type="predicted"/>
<feature type="compositionally biased region" description="Basic residues" evidence="1">
    <location>
        <begin position="9"/>
        <end position="25"/>
    </location>
</feature>
<comment type="caution">
    <text evidence="2">The sequence shown here is derived from an EMBL/GenBank/DDBJ whole genome shotgun (WGS) entry which is preliminary data.</text>
</comment>
<feature type="region of interest" description="Disordered" evidence="1">
    <location>
        <begin position="360"/>
        <end position="390"/>
    </location>
</feature>
<feature type="region of interest" description="Disordered" evidence="1">
    <location>
        <begin position="314"/>
        <end position="336"/>
    </location>
</feature>
<feature type="region of interest" description="Disordered" evidence="1">
    <location>
        <begin position="1"/>
        <end position="129"/>
    </location>
</feature>
<feature type="compositionally biased region" description="Basic and acidic residues" evidence="1">
    <location>
        <begin position="802"/>
        <end position="826"/>
    </location>
</feature>
<dbReference type="EMBL" id="JBGFUD010002425">
    <property type="protein sequence ID" value="MFH4977585.1"/>
    <property type="molecule type" value="Genomic_DNA"/>
</dbReference>
<organism evidence="2 3">
    <name type="scientific">Gnathostoma spinigerum</name>
    <dbReference type="NCBI Taxonomy" id="75299"/>
    <lineage>
        <taxon>Eukaryota</taxon>
        <taxon>Metazoa</taxon>
        <taxon>Ecdysozoa</taxon>
        <taxon>Nematoda</taxon>
        <taxon>Chromadorea</taxon>
        <taxon>Rhabditida</taxon>
        <taxon>Spirurina</taxon>
        <taxon>Gnathostomatomorpha</taxon>
        <taxon>Gnathostomatoidea</taxon>
        <taxon>Gnathostomatidae</taxon>
        <taxon>Gnathostoma</taxon>
    </lineage>
</organism>
<protein>
    <submittedName>
        <fullName evidence="2">Uncharacterized protein</fullName>
    </submittedName>
</protein>
<feature type="compositionally biased region" description="Polar residues" evidence="1">
    <location>
        <begin position="37"/>
        <end position="47"/>
    </location>
</feature>
<feature type="region of interest" description="Disordered" evidence="1">
    <location>
        <begin position="605"/>
        <end position="679"/>
    </location>
</feature>
<feature type="compositionally biased region" description="Basic residues" evidence="1">
    <location>
        <begin position="48"/>
        <end position="65"/>
    </location>
</feature>
<evidence type="ECO:0000256" key="1">
    <source>
        <dbReference type="SAM" id="MobiDB-lite"/>
    </source>
</evidence>
<accession>A0ABD6EC28</accession>
<keyword evidence="3" id="KW-1185">Reference proteome</keyword>